<dbReference type="EMBL" id="FLQS01000010">
    <property type="protein sequence ID" value="SBS73844.1"/>
    <property type="molecule type" value="Genomic_DNA"/>
</dbReference>
<evidence type="ECO:0000313" key="1">
    <source>
        <dbReference type="EMBL" id="SBS73844.1"/>
    </source>
</evidence>
<proteinExistence type="predicted"/>
<gene>
    <name evidence="1" type="ORF">MHPYR_180087</name>
</gene>
<reference evidence="1" key="1">
    <citation type="submission" date="2016-03" db="EMBL/GenBank/DDBJ databases">
        <authorList>
            <person name="Ploux O."/>
        </authorList>
    </citation>
    <scope>NUCLEOTIDE SEQUENCE</scope>
    <source>
        <strain evidence="1">UC10</strain>
    </source>
</reference>
<sequence>MPDSMSKYETDQPWVIYHYGRTHDRWWPFWNSTRVLGRACIVVECAVCGDRTSIWLRIPRFGVVPDRGHHPKRSAYLAAHAHPARGAPMSWKLPLLNPGAHPGGISLDGLAMRLEADMREDGRNA</sequence>
<organism evidence="1">
    <name type="scientific">uncultured Mycobacterium sp</name>
    <dbReference type="NCBI Taxonomy" id="171292"/>
    <lineage>
        <taxon>Bacteria</taxon>
        <taxon>Bacillati</taxon>
        <taxon>Actinomycetota</taxon>
        <taxon>Actinomycetes</taxon>
        <taxon>Mycobacteriales</taxon>
        <taxon>Mycobacteriaceae</taxon>
        <taxon>Mycobacterium</taxon>
        <taxon>environmental samples</taxon>
    </lineage>
</organism>
<accession>A0A1Y5P564</accession>
<dbReference type="AlphaFoldDB" id="A0A1Y5P564"/>
<name>A0A1Y5P564_9MYCO</name>
<protein>
    <submittedName>
        <fullName evidence="1">Uncharacterized protein</fullName>
    </submittedName>
</protein>